<dbReference type="GO" id="GO:0008081">
    <property type="term" value="F:phosphoric diester hydrolase activity"/>
    <property type="evidence" value="ECO:0007669"/>
    <property type="project" value="UniProtKB-ARBA"/>
</dbReference>
<keyword evidence="1" id="KW-1133">Transmembrane helix</keyword>
<dbReference type="STRING" id="161398.PP2015_1177"/>
<dbReference type="CDD" id="cd00077">
    <property type="entry name" value="HDc"/>
    <property type="match status" value="1"/>
</dbReference>
<dbReference type="SUPFAM" id="SSF109604">
    <property type="entry name" value="HD-domain/PDEase-like"/>
    <property type="match status" value="2"/>
</dbReference>
<organism evidence="3 4">
    <name type="scientific">Pseudoalteromonas phenolica</name>
    <dbReference type="NCBI Taxonomy" id="161398"/>
    <lineage>
        <taxon>Bacteria</taxon>
        <taxon>Pseudomonadati</taxon>
        <taxon>Pseudomonadota</taxon>
        <taxon>Gammaproteobacteria</taxon>
        <taxon>Alteromonadales</taxon>
        <taxon>Pseudoalteromonadaceae</taxon>
        <taxon>Pseudoalteromonas</taxon>
    </lineage>
</organism>
<protein>
    <submittedName>
        <fullName evidence="3">Putative metal dependent phosphohydrolase</fullName>
    </submittedName>
</protein>
<dbReference type="RefSeq" id="WP_058029409.1">
    <property type="nucleotide sequence ID" value="NZ_CP013187.1"/>
</dbReference>
<evidence type="ECO:0000313" key="3">
    <source>
        <dbReference type="EMBL" id="ALO41693.1"/>
    </source>
</evidence>
<dbReference type="InterPro" id="IPR037522">
    <property type="entry name" value="HD_GYP_dom"/>
</dbReference>
<dbReference type="Gene3D" id="3.30.450.20">
    <property type="entry name" value="PAS domain"/>
    <property type="match status" value="1"/>
</dbReference>
<evidence type="ECO:0000259" key="2">
    <source>
        <dbReference type="PROSITE" id="PS51832"/>
    </source>
</evidence>
<dbReference type="Gene3D" id="6.10.340.10">
    <property type="match status" value="1"/>
</dbReference>
<evidence type="ECO:0000256" key="1">
    <source>
        <dbReference type="SAM" id="Phobius"/>
    </source>
</evidence>
<dbReference type="InterPro" id="IPR003607">
    <property type="entry name" value="HD/PDEase_dom"/>
</dbReference>
<dbReference type="PATRIC" id="fig|161398.10.peg.1199"/>
<dbReference type="SMART" id="SM00471">
    <property type="entry name" value="HDc"/>
    <property type="match status" value="1"/>
</dbReference>
<dbReference type="EMBL" id="CP013187">
    <property type="protein sequence ID" value="ALO41693.1"/>
    <property type="molecule type" value="Genomic_DNA"/>
</dbReference>
<dbReference type="InterPro" id="IPR001638">
    <property type="entry name" value="Solute-binding_3/MltF_N"/>
</dbReference>
<dbReference type="SMART" id="SM00062">
    <property type="entry name" value="PBPb"/>
    <property type="match status" value="1"/>
</dbReference>
<dbReference type="Gene3D" id="1.10.3210.10">
    <property type="entry name" value="Hypothetical protein af1432"/>
    <property type="match status" value="2"/>
</dbReference>
<dbReference type="SUPFAM" id="SSF53850">
    <property type="entry name" value="Periplasmic binding protein-like II"/>
    <property type="match status" value="1"/>
</dbReference>
<dbReference type="CDD" id="cd01007">
    <property type="entry name" value="PBP2_BvgS_HisK_like"/>
    <property type="match status" value="1"/>
</dbReference>
<dbReference type="InterPro" id="IPR029151">
    <property type="entry name" value="Sensor-like_sf"/>
</dbReference>
<dbReference type="Proteomes" id="UP000061457">
    <property type="component" value="Chromosome I"/>
</dbReference>
<feature type="domain" description="HD-GYP" evidence="2">
    <location>
        <begin position="834"/>
        <end position="1036"/>
    </location>
</feature>
<dbReference type="PROSITE" id="PS51832">
    <property type="entry name" value="HD_GYP"/>
    <property type="match status" value="1"/>
</dbReference>
<keyword evidence="4" id="KW-1185">Reference proteome</keyword>
<keyword evidence="1" id="KW-0812">Transmembrane</keyword>
<proteinExistence type="predicted"/>
<keyword evidence="1" id="KW-0472">Membrane</keyword>
<dbReference type="InterPro" id="IPR052020">
    <property type="entry name" value="Cyclic_di-GMP/3'3'-cGAMP_PDE"/>
</dbReference>
<evidence type="ECO:0000313" key="4">
    <source>
        <dbReference type="Proteomes" id="UP000061457"/>
    </source>
</evidence>
<feature type="transmembrane region" description="Helical" evidence="1">
    <location>
        <begin position="12"/>
        <end position="35"/>
    </location>
</feature>
<dbReference type="SUPFAM" id="SSF103190">
    <property type="entry name" value="Sensory domain-like"/>
    <property type="match status" value="1"/>
</dbReference>
<sequence length="1054" mass="119165">MPSVQKWRFSIRFTLFSIFVIATTLTAGIAIFLQFHFSTQQAKQSAFEQFQMSSEYTRDYLAAIDHQASELTELLSTNNNLNQAVGLSADQLRIFAKAMEKNPLYYSIFIGQPSGHFGQLINLNSKDIKIQLNALASDRWLKIDITPNSDIPTRTVTFLDENLTPRISYSESHEFDPTSRPWFKGASHEQVYKSAPYQFKSLEAPGLTYSKNMLSSEAVLGVDIALSSLSKYLKKHSLAIESDLFVYQATGEVIATNNQQGSDHTAFEYINFSLTEKERTIIHNSPTLQISNSKDWSPIDFAISGQPRGYSVDKLNLIAQMTGLELEFVNGFSWPELVGKYKNNELDGLQAVYNTQENKGMGILSIPFLELPYATVTQSDTPAISHIDQLKGKTLAIAQGWSIIAPLKKQYPEINLIEVDTLRDVFMAVKNGQADAGIDSHLSLLQTQSQFFIEGVKVNNALSFAPFDFPSSLHLLIQPELQNLIPIINRAISSISESQEAQLQNKWLNKSGILHMQEESFTVPHKILLEAINNDSLQNKLLTAEINDAEAYIYVSPVKVNDSQKTFFAIVTSTEQLFAKSLTEVKVSIFLTAACLVCLLPLSYLFSAPIVQPIQKLMAQNKKIKRRQYDDVTIEHSNIKELDQLGASLAEMSASIKQHEKQQAALLESFVELIAQAIDDKSPYTAGHCKRVPDIGIRLAEAASSADYGVFSDFNLKTAEQKREFKMAAWLHDCGKITTPEYIVDKATKLETIYNRIHEIRMRFEVLYRDAVIEFNQNVKLHPESEAFYKTELERKLKQFQDDFAFIAKCNQGGEYLSDEAIIRLENLSVITWERHFDDKLGLSQMELEAKHGLETPLPCVEMLLSDKTEHIQPRTLKPEYAEKYGIKMDIPDLLTNKGELYNLTVSRGTLTQEDRFRINEHMISTIKMLDSLPFPDDLANVPRWASTHHETLIGTGYPRKLFKDDLSIPERILVVADIFEALTASDRPYKKAKTLSESLKIMQFMVKDQHIDPDVFELFLTSGVYLDYAKQHLAPTQIDNVDIDSLIGKEKVA</sequence>
<dbReference type="PANTHER" id="PTHR45228:SF5">
    <property type="entry name" value="CYCLIC DI-GMP PHOSPHODIESTERASE VC_1348-RELATED"/>
    <property type="match status" value="1"/>
</dbReference>
<dbReference type="AlphaFoldDB" id="A0A0S2K051"/>
<accession>A0A0S2K051</accession>
<dbReference type="KEGG" id="pphe:PP2015_1177"/>
<dbReference type="PANTHER" id="PTHR45228">
    <property type="entry name" value="CYCLIC DI-GMP PHOSPHODIESTERASE TM_0186-RELATED"/>
    <property type="match status" value="1"/>
</dbReference>
<gene>
    <name evidence="3" type="ORF">PP2015_1177</name>
</gene>
<dbReference type="Pfam" id="PF13487">
    <property type="entry name" value="HD_5"/>
    <property type="match status" value="1"/>
</dbReference>
<dbReference type="Pfam" id="PF00497">
    <property type="entry name" value="SBP_bac_3"/>
    <property type="match status" value="1"/>
</dbReference>
<dbReference type="OrthoDB" id="9764808at2"/>
<keyword evidence="3" id="KW-0378">Hydrolase</keyword>
<reference evidence="3 4" key="1">
    <citation type="submission" date="2015-11" db="EMBL/GenBank/DDBJ databases">
        <authorList>
            <person name="Zhang Y."/>
            <person name="Guo Z."/>
        </authorList>
    </citation>
    <scope>NUCLEOTIDE SEQUENCE [LARGE SCALE GENOMIC DNA]</scope>
    <source>
        <strain evidence="3 4">KCTC 12086</strain>
    </source>
</reference>
<name>A0A0S2K051_9GAMM</name>
<dbReference type="Gene3D" id="3.40.190.10">
    <property type="entry name" value="Periplasmic binding protein-like II"/>
    <property type="match status" value="2"/>
</dbReference>